<comment type="caution">
    <text evidence="3">The sequence shown here is derived from an EMBL/GenBank/DDBJ whole genome shotgun (WGS) entry which is preliminary data.</text>
</comment>
<dbReference type="EMBL" id="BMJS01000007">
    <property type="protein sequence ID" value="GGF94573.1"/>
    <property type="molecule type" value="Genomic_DNA"/>
</dbReference>
<feature type="domain" description="Glycosyl transferase family 1" evidence="1">
    <location>
        <begin position="210"/>
        <end position="371"/>
    </location>
</feature>
<dbReference type="Pfam" id="PF13439">
    <property type="entry name" value="Glyco_transf_4"/>
    <property type="match status" value="1"/>
</dbReference>
<dbReference type="InterPro" id="IPR050194">
    <property type="entry name" value="Glycosyltransferase_grp1"/>
</dbReference>
<feature type="domain" description="Glycosyltransferase subfamily 4-like N-terminal" evidence="2">
    <location>
        <begin position="23"/>
        <end position="200"/>
    </location>
</feature>
<evidence type="ECO:0000259" key="1">
    <source>
        <dbReference type="Pfam" id="PF00534"/>
    </source>
</evidence>
<dbReference type="RefSeq" id="WP_206609089.1">
    <property type="nucleotide sequence ID" value="NZ_BMJS01000007.1"/>
</dbReference>
<evidence type="ECO:0000313" key="3">
    <source>
        <dbReference type="EMBL" id="GGF94573.1"/>
    </source>
</evidence>
<dbReference type="CDD" id="cd03794">
    <property type="entry name" value="GT4_WbuB-like"/>
    <property type="match status" value="1"/>
</dbReference>
<evidence type="ECO:0000313" key="4">
    <source>
        <dbReference type="Proteomes" id="UP000636949"/>
    </source>
</evidence>
<dbReference type="AlphaFoldDB" id="A0A8J2Z3H7"/>
<dbReference type="Gene3D" id="3.40.50.2000">
    <property type="entry name" value="Glycogen Phosphorylase B"/>
    <property type="match status" value="2"/>
</dbReference>
<organism evidence="3 4">
    <name type="scientific">Cysteiniphilum litorale</name>
    <dbReference type="NCBI Taxonomy" id="2056700"/>
    <lineage>
        <taxon>Bacteria</taxon>
        <taxon>Pseudomonadati</taxon>
        <taxon>Pseudomonadota</taxon>
        <taxon>Gammaproteobacteria</taxon>
        <taxon>Thiotrichales</taxon>
        <taxon>Fastidiosibacteraceae</taxon>
        <taxon>Cysteiniphilum</taxon>
    </lineage>
</organism>
<dbReference type="GO" id="GO:0016758">
    <property type="term" value="F:hexosyltransferase activity"/>
    <property type="evidence" value="ECO:0007669"/>
    <property type="project" value="TreeGrafter"/>
</dbReference>
<dbReference type="InterPro" id="IPR028098">
    <property type="entry name" value="Glyco_trans_4-like_N"/>
</dbReference>
<reference evidence="3" key="2">
    <citation type="submission" date="2020-09" db="EMBL/GenBank/DDBJ databases">
        <authorList>
            <person name="Sun Q."/>
            <person name="Zhou Y."/>
        </authorList>
    </citation>
    <scope>NUCLEOTIDE SEQUENCE</scope>
    <source>
        <strain evidence="3">CGMCC 1.15758</strain>
    </source>
</reference>
<name>A0A8J2Z3H7_9GAMM</name>
<dbReference type="Proteomes" id="UP000636949">
    <property type="component" value="Unassembled WGS sequence"/>
</dbReference>
<reference evidence="3" key="1">
    <citation type="journal article" date="2014" name="Int. J. Syst. Evol. Microbiol.">
        <title>Complete genome sequence of Corynebacterium casei LMG S-19264T (=DSM 44701T), isolated from a smear-ripened cheese.</title>
        <authorList>
            <consortium name="US DOE Joint Genome Institute (JGI-PGF)"/>
            <person name="Walter F."/>
            <person name="Albersmeier A."/>
            <person name="Kalinowski J."/>
            <person name="Ruckert C."/>
        </authorList>
    </citation>
    <scope>NUCLEOTIDE SEQUENCE</scope>
    <source>
        <strain evidence="3">CGMCC 1.15758</strain>
    </source>
</reference>
<gene>
    <name evidence="3" type="ORF">GCM10010995_09780</name>
</gene>
<dbReference type="SUPFAM" id="SSF53756">
    <property type="entry name" value="UDP-Glycosyltransferase/glycogen phosphorylase"/>
    <property type="match status" value="1"/>
</dbReference>
<proteinExistence type="predicted"/>
<sequence>MAKMKILIITDDYLPKSKKVSAKMLHELACEFYKLGHQVCCVTPNNYSDSAHEVINEIEVFRFKTGAVKNTGKLKRLINELRFSNKVWKLVNKNNLKPDAIVYYSPSIFFGKAVIKLKKHFSIPSYLVLRDFFPQWTIDHGIIKQQSLIAKFLRYYESVNYQAASHIGVMSPANLSWFNSYTDKRYIENCSVLYNWVDTDSLDSIAPNVEFRQKYALEDKVIFIYGGNIGFAQNMQNVVNLAYQMRSYSQAQFVLIGQGDEYQLVANAIKKFELNNILLLPGVSQKEYFSIQKIADVGLFSLHKDHKAHNFPGKILGYVSQPLPVLGSVNSGNDLMELINKRNAGLVSLTGDDSVLYANAIKLLDKRCRQEYAMNAKRLAKSVFSVESAAEKILDVFVGKRSEN</sequence>
<keyword evidence="4" id="KW-1185">Reference proteome</keyword>
<dbReference type="InterPro" id="IPR001296">
    <property type="entry name" value="Glyco_trans_1"/>
</dbReference>
<dbReference type="PANTHER" id="PTHR45947:SF3">
    <property type="entry name" value="SULFOQUINOVOSYL TRANSFERASE SQD2"/>
    <property type="match status" value="1"/>
</dbReference>
<accession>A0A8J2Z3H7</accession>
<evidence type="ECO:0000259" key="2">
    <source>
        <dbReference type="Pfam" id="PF13439"/>
    </source>
</evidence>
<protein>
    <submittedName>
        <fullName evidence="3">Glycosyltransferase WbuB</fullName>
    </submittedName>
</protein>
<dbReference type="PANTHER" id="PTHR45947">
    <property type="entry name" value="SULFOQUINOVOSYL TRANSFERASE SQD2"/>
    <property type="match status" value="1"/>
</dbReference>
<dbReference type="Pfam" id="PF00534">
    <property type="entry name" value="Glycos_transf_1"/>
    <property type="match status" value="1"/>
</dbReference>